<gene>
    <name evidence="1" type="ORF">SLNSH_16790</name>
</gene>
<dbReference type="AlphaFoldDB" id="A0A2T1HQ74"/>
<comment type="caution">
    <text evidence="1">The sequence shown here is derived from an EMBL/GenBank/DDBJ whole genome shotgun (WGS) entry which is preliminary data.</text>
</comment>
<accession>A0A2T1HQ74</accession>
<proteinExistence type="predicted"/>
<organism evidence="1 2">
    <name type="scientific">Alsobacter soli</name>
    <dbReference type="NCBI Taxonomy" id="2109933"/>
    <lineage>
        <taxon>Bacteria</taxon>
        <taxon>Pseudomonadati</taxon>
        <taxon>Pseudomonadota</taxon>
        <taxon>Alphaproteobacteria</taxon>
        <taxon>Hyphomicrobiales</taxon>
        <taxon>Alsobacteraceae</taxon>
        <taxon>Alsobacter</taxon>
    </lineage>
</organism>
<dbReference type="Proteomes" id="UP000239772">
    <property type="component" value="Unassembled WGS sequence"/>
</dbReference>
<dbReference type="SUPFAM" id="SSF55486">
    <property type="entry name" value="Metalloproteases ('zincins'), catalytic domain"/>
    <property type="match status" value="1"/>
</dbReference>
<evidence type="ECO:0000313" key="2">
    <source>
        <dbReference type="Proteomes" id="UP000239772"/>
    </source>
</evidence>
<evidence type="ECO:0000313" key="1">
    <source>
        <dbReference type="EMBL" id="PSC03772.1"/>
    </source>
</evidence>
<evidence type="ECO:0008006" key="3">
    <source>
        <dbReference type="Google" id="ProtNLM"/>
    </source>
</evidence>
<reference evidence="2" key="1">
    <citation type="submission" date="2018-03" db="EMBL/GenBank/DDBJ databases">
        <authorList>
            <person name="Sun L."/>
            <person name="Liu H."/>
            <person name="Chen W."/>
            <person name="Huang K."/>
            <person name="Liu W."/>
            <person name="Gao X."/>
        </authorList>
    </citation>
    <scope>NUCLEOTIDE SEQUENCE [LARGE SCALE GENOMIC DNA]</scope>
    <source>
        <strain evidence="2">SH9</strain>
    </source>
</reference>
<dbReference type="EMBL" id="PVZS01000020">
    <property type="protein sequence ID" value="PSC03772.1"/>
    <property type="molecule type" value="Genomic_DNA"/>
</dbReference>
<sequence length="467" mass="51067">MRGTLFRLFPQAGDAYPEPEVIEVSSPAGTVGPGPSDGLLAVVDAIDKPPYDPPAFAPPYLGPVRPPAWPDQHGDFSHIPVDTQQFLQAHLYGSVRLTLDVWEKYLGRHLRWMDLEEGQRIELTPVLGWPNAQSGPGFLEMGAQVNDQGELRLFCLNLDVVAHETGHAVLFGELGTPPSGRVTADFLAFHESISDLTALLTALHFESVIAHVLGQTNGNLYVLNDMNRIGELSDTQQIRIADNLTRMSDLADLRLAADGEWIDLTGQKRNAHALAQPLTGALFDFLVDLYQDNLVAKGVIGPDLDARGWDRQEVEAAMDGLAAAFGARLSSLKGAFRAALVEARDALGRVLGAMLDQIDVEDLTYEQVARALVDGAQQVVSPRAAAMLTDNLRWRQIEPTPRPLERAVAASMLSRARQYRSGVPFAAQMGRVQAFRRIACCPPGRHHEPLHAAVLGQIIRAEHRRPV</sequence>
<protein>
    <recommendedName>
        <fullName evidence="3">Peptidase M4 domain-containing protein</fullName>
    </recommendedName>
</protein>
<name>A0A2T1HQ74_9HYPH</name>
<keyword evidence="2" id="KW-1185">Reference proteome</keyword>